<dbReference type="PANTHER" id="PTHR11129:SF3">
    <property type="entry name" value="PROTEIN PRENYLTRANSFERASE ALPHA SUBUNIT REPEAT-CONTAINING PROTEIN 1"/>
    <property type="match status" value="1"/>
</dbReference>
<dbReference type="InParanoid" id="A0A024GLN3"/>
<gene>
    <name evidence="5" type="ORF">BN9_082390</name>
</gene>
<dbReference type="AlphaFoldDB" id="A0A024GLN3"/>
<dbReference type="EMBL" id="CAIX01000159">
    <property type="protein sequence ID" value="CCI47252.1"/>
    <property type="molecule type" value="Genomic_DNA"/>
</dbReference>
<name>A0A024GLN3_9STRA</name>
<evidence type="ECO:0000256" key="1">
    <source>
        <dbReference type="ARBA" id="ARBA00006734"/>
    </source>
</evidence>
<dbReference type="STRING" id="65357.A0A024GLN3"/>
<accession>A0A024GLN3</accession>
<evidence type="ECO:0000313" key="5">
    <source>
        <dbReference type="EMBL" id="CCI47252.1"/>
    </source>
</evidence>
<keyword evidence="3" id="KW-0808">Transferase</keyword>
<dbReference type="GO" id="GO:0005737">
    <property type="term" value="C:cytoplasm"/>
    <property type="evidence" value="ECO:0007669"/>
    <property type="project" value="TreeGrafter"/>
</dbReference>
<dbReference type="SUPFAM" id="SSF48439">
    <property type="entry name" value="Protein prenylyltransferase"/>
    <property type="match status" value="1"/>
</dbReference>
<evidence type="ECO:0000256" key="4">
    <source>
        <dbReference type="ARBA" id="ARBA00022737"/>
    </source>
</evidence>
<dbReference type="Proteomes" id="UP000053237">
    <property type="component" value="Unassembled WGS sequence"/>
</dbReference>
<dbReference type="Pfam" id="PF01239">
    <property type="entry name" value="PPTA"/>
    <property type="match status" value="4"/>
</dbReference>
<dbReference type="PANTHER" id="PTHR11129">
    <property type="entry name" value="PROTEIN FARNESYLTRANSFERASE ALPHA SUBUNIT/RAB GERANYLGERANYL TRANSFERASE ALPHA SUBUNIT"/>
    <property type="match status" value="1"/>
</dbReference>
<evidence type="ECO:0000256" key="2">
    <source>
        <dbReference type="ARBA" id="ARBA00022602"/>
    </source>
</evidence>
<dbReference type="InterPro" id="IPR002088">
    <property type="entry name" value="Prenyl_trans_a"/>
</dbReference>
<dbReference type="GO" id="GO:0008318">
    <property type="term" value="F:protein prenyltransferase activity"/>
    <property type="evidence" value="ECO:0007669"/>
    <property type="project" value="InterPro"/>
</dbReference>
<dbReference type="PROSITE" id="PS51147">
    <property type="entry name" value="PFTA"/>
    <property type="match status" value="2"/>
</dbReference>
<keyword evidence="4" id="KW-0677">Repeat</keyword>
<protein>
    <submittedName>
        <fullName evidence="5">Uncharacterized protein</fullName>
    </submittedName>
</protein>
<organism evidence="5 6">
    <name type="scientific">Albugo candida</name>
    <dbReference type="NCBI Taxonomy" id="65357"/>
    <lineage>
        <taxon>Eukaryota</taxon>
        <taxon>Sar</taxon>
        <taxon>Stramenopiles</taxon>
        <taxon>Oomycota</taxon>
        <taxon>Peronosporomycetes</taxon>
        <taxon>Albuginales</taxon>
        <taxon>Albuginaceae</taxon>
        <taxon>Albugo</taxon>
    </lineage>
</organism>
<evidence type="ECO:0000313" key="6">
    <source>
        <dbReference type="Proteomes" id="UP000053237"/>
    </source>
</evidence>
<comment type="similarity">
    <text evidence="1">Belongs to the protein prenyltransferase subunit alpha family.</text>
</comment>
<evidence type="ECO:0000256" key="3">
    <source>
        <dbReference type="ARBA" id="ARBA00022679"/>
    </source>
</evidence>
<dbReference type="OrthoDB" id="1924260at2759"/>
<sequence length="385" mass="44758">MAYVEQLTVLFSQDPLIDEVGYILDEASQSFQLHSHKLAIALRVAPQLFREGRDEFHSLNSNLNVPQVPDAILARLSNATRAIVLISPDFYSAWNTRRKLVGRSYLTLNEELKFCTLVLLFHPKSIDTWAYRRWLSACRPTEEHFAYLKEEIELCEIIAERYPRNYHAWSYRHWIWLQITGMNKHKSAQQTLIKEEMEMMNMWCKSHLMDGSGWNHRALLVSSALKIEWVANVMKKSAEMILSAEYEYISQLLSAYPKHEALWYHRRFVIQQYLAFAFRKETHTTSCFETLICDTSKILLESICNIRKASGASESLQLAWDSLHFHTTHNICKSTVQTVVTEIETALRFSADVTGSNLFAKQFALWLGGSFVPQNVHDLIKYQRL</sequence>
<comment type="caution">
    <text evidence="5">The sequence shown here is derived from an EMBL/GenBank/DDBJ whole genome shotgun (WGS) entry which is preliminary data.</text>
</comment>
<dbReference type="Gene3D" id="1.25.40.120">
    <property type="entry name" value="Protein prenylyltransferase"/>
    <property type="match status" value="1"/>
</dbReference>
<keyword evidence="6" id="KW-1185">Reference proteome</keyword>
<keyword evidence="2" id="KW-0637">Prenyltransferase</keyword>
<proteinExistence type="inferred from homology"/>
<reference evidence="5 6" key="1">
    <citation type="submission" date="2012-05" db="EMBL/GenBank/DDBJ databases">
        <title>Recombination and specialization in a pathogen metapopulation.</title>
        <authorList>
            <person name="Gardiner A."/>
            <person name="Kemen E."/>
            <person name="Schultz-Larsen T."/>
            <person name="MacLean D."/>
            <person name="Van Oosterhout C."/>
            <person name="Jones J.D.G."/>
        </authorList>
    </citation>
    <scope>NUCLEOTIDE SEQUENCE [LARGE SCALE GENOMIC DNA]</scope>
    <source>
        <strain evidence="5 6">Ac Nc2</strain>
    </source>
</reference>